<evidence type="ECO:0000313" key="1">
    <source>
        <dbReference type="EMBL" id="THV07868.1"/>
    </source>
</evidence>
<reference evidence="1 2" key="1">
    <citation type="journal article" date="2019" name="Nat. Ecol. Evol.">
        <title>Megaphylogeny resolves global patterns of mushroom evolution.</title>
        <authorList>
            <person name="Varga T."/>
            <person name="Krizsan K."/>
            <person name="Foldi C."/>
            <person name="Dima B."/>
            <person name="Sanchez-Garcia M."/>
            <person name="Sanchez-Ramirez S."/>
            <person name="Szollosi G.J."/>
            <person name="Szarkandi J.G."/>
            <person name="Papp V."/>
            <person name="Albert L."/>
            <person name="Andreopoulos W."/>
            <person name="Angelini C."/>
            <person name="Antonin V."/>
            <person name="Barry K.W."/>
            <person name="Bougher N.L."/>
            <person name="Buchanan P."/>
            <person name="Buyck B."/>
            <person name="Bense V."/>
            <person name="Catcheside P."/>
            <person name="Chovatia M."/>
            <person name="Cooper J."/>
            <person name="Damon W."/>
            <person name="Desjardin D."/>
            <person name="Finy P."/>
            <person name="Geml J."/>
            <person name="Haridas S."/>
            <person name="Hughes K."/>
            <person name="Justo A."/>
            <person name="Karasinski D."/>
            <person name="Kautmanova I."/>
            <person name="Kiss B."/>
            <person name="Kocsube S."/>
            <person name="Kotiranta H."/>
            <person name="LaButti K.M."/>
            <person name="Lechner B.E."/>
            <person name="Liimatainen K."/>
            <person name="Lipzen A."/>
            <person name="Lukacs Z."/>
            <person name="Mihaltcheva S."/>
            <person name="Morgado L.N."/>
            <person name="Niskanen T."/>
            <person name="Noordeloos M.E."/>
            <person name="Ohm R.A."/>
            <person name="Ortiz-Santana B."/>
            <person name="Ovrebo C."/>
            <person name="Racz N."/>
            <person name="Riley R."/>
            <person name="Savchenko A."/>
            <person name="Shiryaev A."/>
            <person name="Soop K."/>
            <person name="Spirin V."/>
            <person name="Szebenyi C."/>
            <person name="Tomsovsky M."/>
            <person name="Tulloss R.E."/>
            <person name="Uehling J."/>
            <person name="Grigoriev I.V."/>
            <person name="Vagvolgyi C."/>
            <person name="Papp T."/>
            <person name="Martin F.M."/>
            <person name="Miettinen O."/>
            <person name="Hibbett D.S."/>
            <person name="Nagy L.G."/>
        </authorList>
    </citation>
    <scope>NUCLEOTIDE SEQUENCE [LARGE SCALE GENOMIC DNA]</scope>
    <source>
        <strain evidence="1 2">CBS 962.96</strain>
    </source>
</reference>
<keyword evidence="2" id="KW-1185">Reference proteome</keyword>
<sequence>MSRSLDLVLRPGLFGEPRAINKSPSEFAHLYKKKRSSRRLQDWVQVFFLWLCFLPTHEFSIRGSKTSKKIRRRRLWRTRTQALRLINMRFLNCQGEKVHPRKTTRVDDQENDWDCV</sequence>
<organism evidence="1 2">
    <name type="scientific">Dendrothele bispora (strain CBS 962.96)</name>
    <dbReference type="NCBI Taxonomy" id="1314807"/>
    <lineage>
        <taxon>Eukaryota</taxon>
        <taxon>Fungi</taxon>
        <taxon>Dikarya</taxon>
        <taxon>Basidiomycota</taxon>
        <taxon>Agaricomycotina</taxon>
        <taxon>Agaricomycetes</taxon>
        <taxon>Agaricomycetidae</taxon>
        <taxon>Agaricales</taxon>
        <taxon>Agaricales incertae sedis</taxon>
        <taxon>Dendrothele</taxon>
    </lineage>
</organism>
<dbReference type="AlphaFoldDB" id="A0A4S8MWY4"/>
<dbReference type="EMBL" id="ML179036">
    <property type="protein sequence ID" value="THV07868.1"/>
    <property type="molecule type" value="Genomic_DNA"/>
</dbReference>
<name>A0A4S8MWY4_DENBC</name>
<accession>A0A4S8MWY4</accession>
<proteinExistence type="predicted"/>
<dbReference type="Proteomes" id="UP000297245">
    <property type="component" value="Unassembled WGS sequence"/>
</dbReference>
<evidence type="ECO:0000313" key="2">
    <source>
        <dbReference type="Proteomes" id="UP000297245"/>
    </source>
</evidence>
<protein>
    <submittedName>
        <fullName evidence="1">Uncharacterized protein</fullName>
    </submittedName>
</protein>
<gene>
    <name evidence="1" type="ORF">K435DRAFT_171599</name>
</gene>